<dbReference type="HOGENOM" id="CLU_099352_2_0_4"/>
<evidence type="ECO:0000259" key="2">
    <source>
        <dbReference type="Pfam" id="PF08750"/>
    </source>
</evidence>
<feature type="region of interest" description="Disordered" evidence="1">
    <location>
        <begin position="1"/>
        <end position="20"/>
    </location>
</feature>
<evidence type="ECO:0000313" key="3">
    <source>
        <dbReference type="EMBL" id="ACV36289.1"/>
    </source>
</evidence>
<reference evidence="3" key="2">
    <citation type="submission" date="2009-09" db="EMBL/GenBank/DDBJ databases">
        <title>Complete sequence of chromosome of Candidatus Accumulibacter phosphatis clade IIA str. UW-1.</title>
        <authorList>
            <consortium name="US DOE Joint Genome Institute"/>
            <person name="Martin H.G."/>
            <person name="Ivanova N."/>
            <person name="Kunin V."/>
            <person name="Warnecke F."/>
            <person name="Barry K."/>
            <person name="He S."/>
            <person name="Salamov A."/>
            <person name="Szeto E."/>
            <person name="Dalin E."/>
            <person name="Pangilinan J.L."/>
            <person name="Lapidus A."/>
            <person name="Lowry S."/>
            <person name="Kyrpides N.C."/>
            <person name="McMahon K.D."/>
            <person name="Hugenholtz P."/>
        </authorList>
    </citation>
    <scope>NUCLEOTIDE SEQUENCE [LARGE SCALE GENOMIC DNA]</scope>
    <source>
        <strain evidence="3">UW-1</strain>
    </source>
</reference>
<dbReference type="KEGG" id="app:CAP2UW1_3012"/>
<feature type="compositionally biased region" description="Low complexity" evidence="1">
    <location>
        <begin position="1"/>
        <end position="13"/>
    </location>
</feature>
<dbReference type="eggNOG" id="ENOG5031TYQ">
    <property type="taxonomic scope" value="Bacteria"/>
</dbReference>
<accession>C7RUP4</accession>
<name>C7RUP4_ACCRE</name>
<dbReference type="Pfam" id="PF08750">
    <property type="entry name" value="CNP1"/>
    <property type="match status" value="1"/>
</dbReference>
<sequence length="191" mass="20988">MNALTAAATHPAASRPQSSSGTISGWLLAVAIALPSVCWSASSDRDFAEKPWIEIQAQLPPFPQTENLIPFFVSAASDNKFLIDGESLVVAADGVVRFTLVIVSPSGAQTISYEGIRCATGERRIYALGRSDKTWSKARNDEWTRIKESSLNRHHAELYSQYFCTVGVNIRDADDARRALRQGGHELTRQH</sequence>
<dbReference type="AlphaFoldDB" id="C7RUP4"/>
<dbReference type="OrthoDB" id="7066954at2"/>
<feature type="domain" description="CNP1-like uncharacterised" evidence="2">
    <location>
        <begin position="48"/>
        <end position="181"/>
    </location>
</feature>
<organism evidence="3">
    <name type="scientific">Accumulibacter regalis</name>
    <dbReference type="NCBI Taxonomy" id="522306"/>
    <lineage>
        <taxon>Bacteria</taxon>
        <taxon>Pseudomonadati</taxon>
        <taxon>Pseudomonadota</taxon>
        <taxon>Betaproteobacteria</taxon>
        <taxon>Candidatus Accumulibacter</taxon>
    </lineage>
</organism>
<protein>
    <recommendedName>
        <fullName evidence="2">CNP1-like uncharacterized domain-containing protein</fullName>
    </recommendedName>
</protein>
<dbReference type="InterPro" id="IPR014861">
    <property type="entry name" value="CNP1-like_dom"/>
</dbReference>
<evidence type="ECO:0000256" key="1">
    <source>
        <dbReference type="SAM" id="MobiDB-lite"/>
    </source>
</evidence>
<gene>
    <name evidence="3" type="ordered locus">CAP2UW1_3012</name>
</gene>
<proteinExistence type="predicted"/>
<reference evidence="3" key="1">
    <citation type="submission" date="2009-08" db="EMBL/GenBank/DDBJ databases">
        <authorList>
            <consortium name="US DOE Joint Genome Institute"/>
            <person name="Lucas S."/>
            <person name="Copeland A."/>
            <person name="Lapidus A."/>
            <person name="Glavina del Rio T."/>
            <person name="Dalin E."/>
            <person name="Tice H."/>
            <person name="Bruce D."/>
            <person name="Barry K."/>
            <person name="Pitluck S."/>
            <person name="Lowry S."/>
            <person name="Larimer F."/>
            <person name="Land M."/>
            <person name="Hauser L."/>
            <person name="Kyrpides N."/>
            <person name="Ivanova N."/>
            <person name="McMahon K.D."/>
            <person name="Hugenholtz P."/>
        </authorList>
    </citation>
    <scope>NUCLEOTIDE SEQUENCE</scope>
    <source>
        <strain evidence="3">UW-1</strain>
    </source>
</reference>
<dbReference type="STRING" id="522306.CAP2UW1_3012"/>
<dbReference type="EMBL" id="CP001715">
    <property type="protein sequence ID" value="ACV36289.1"/>
    <property type="molecule type" value="Genomic_DNA"/>
</dbReference>